<accession>A0A699JP06</accession>
<protein>
    <submittedName>
        <fullName evidence="3">Protein FAR1-related sequence 11</fullName>
    </submittedName>
</protein>
<dbReference type="Pfam" id="PF03101">
    <property type="entry name" value="FAR1"/>
    <property type="match status" value="1"/>
</dbReference>
<feature type="domain" description="FAR1" evidence="2">
    <location>
        <begin position="59"/>
        <end position="104"/>
    </location>
</feature>
<comment type="caution">
    <text evidence="3">The sequence shown here is derived from an EMBL/GenBank/DDBJ whole genome shotgun (WGS) entry which is preliminary data.</text>
</comment>
<name>A0A699JP06_TANCI</name>
<dbReference type="AlphaFoldDB" id="A0A699JP06"/>
<dbReference type="EMBL" id="BKCJ010434189">
    <property type="protein sequence ID" value="GFA49619.1"/>
    <property type="molecule type" value="Genomic_DNA"/>
</dbReference>
<proteinExistence type="predicted"/>
<evidence type="ECO:0000259" key="2">
    <source>
        <dbReference type="Pfam" id="PF03101"/>
    </source>
</evidence>
<sequence>WQTGDGDAETVELSKMMSDDAEHLLSVYDEQSDQSSLSLDETTTTKESPDDTSVKALNKTKPRRNRKSSRCGCQAYMRISKTTELGEHEWRVTGFSDHHNHQLLEPN</sequence>
<dbReference type="InterPro" id="IPR004330">
    <property type="entry name" value="FAR1_DNA_bnd_dom"/>
</dbReference>
<feature type="region of interest" description="Disordered" evidence="1">
    <location>
        <begin position="28"/>
        <end position="71"/>
    </location>
</feature>
<gene>
    <name evidence="3" type="ORF">Tci_621591</name>
</gene>
<organism evidence="3">
    <name type="scientific">Tanacetum cinerariifolium</name>
    <name type="common">Dalmatian daisy</name>
    <name type="synonym">Chrysanthemum cinerariifolium</name>
    <dbReference type="NCBI Taxonomy" id="118510"/>
    <lineage>
        <taxon>Eukaryota</taxon>
        <taxon>Viridiplantae</taxon>
        <taxon>Streptophyta</taxon>
        <taxon>Embryophyta</taxon>
        <taxon>Tracheophyta</taxon>
        <taxon>Spermatophyta</taxon>
        <taxon>Magnoliopsida</taxon>
        <taxon>eudicotyledons</taxon>
        <taxon>Gunneridae</taxon>
        <taxon>Pentapetalae</taxon>
        <taxon>asterids</taxon>
        <taxon>campanulids</taxon>
        <taxon>Asterales</taxon>
        <taxon>Asteraceae</taxon>
        <taxon>Asteroideae</taxon>
        <taxon>Anthemideae</taxon>
        <taxon>Anthemidinae</taxon>
        <taxon>Tanacetum</taxon>
    </lineage>
</organism>
<feature type="non-terminal residue" evidence="3">
    <location>
        <position position="1"/>
    </location>
</feature>
<feature type="compositionally biased region" description="Basic residues" evidence="1">
    <location>
        <begin position="58"/>
        <end position="69"/>
    </location>
</feature>
<feature type="compositionally biased region" description="Low complexity" evidence="1">
    <location>
        <begin position="33"/>
        <end position="42"/>
    </location>
</feature>
<evidence type="ECO:0000256" key="1">
    <source>
        <dbReference type="SAM" id="MobiDB-lite"/>
    </source>
</evidence>
<evidence type="ECO:0000313" key="3">
    <source>
        <dbReference type="EMBL" id="GFA49619.1"/>
    </source>
</evidence>
<feature type="compositionally biased region" description="Basic and acidic residues" evidence="1">
    <location>
        <begin position="43"/>
        <end position="53"/>
    </location>
</feature>
<reference evidence="3" key="1">
    <citation type="journal article" date="2019" name="Sci. Rep.">
        <title>Draft genome of Tanacetum cinerariifolium, the natural source of mosquito coil.</title>
        <authorList>
            <person name="Yamashiro T."/>
            <person name="Shiraishi A."/>
            <person name="Satake H."/>
            <person name="Nakayama K."/>
        </authorList>
    </citation>
    <scope>NUCLEOTIDE SEQUENCE</scope>
</reference>